<protein>
    <submittedName>
        <fullName evidence="3">Polysaccharide deacetylase</fullName>
    </submittedName>
</protein>
<evidence type="ECO:0000259" key="2">
    <source>
        <dbReference type="PROSITE" id="PS51677"/>
    </source>
</evidence>
<dbReference type="InterPro" id="IPR051398">
    <property type="entry name" value="Polysacch_Deacetylase"/>
</dbReference>
<keyword evidence="1" id="KW-0732">Signal</keyword>
<dbReference type="Proteomes" id="UP000198779">
    <property type="component" value="Unassembled WGS sequence"/>
</dbReference>
<feature type="domain" description="NodB homology" evidence="2">
    <location>
        <begin position="79"/>
        <end position="304"/>
    </location>
</feature>
<dbReference type="EMBL" id="FNCQ01000020">
    <property type="protein sequence ID" value="SDH23857.1"/>
    <property type="molecule type" value="Genomic_DNA"/>
</dbReference>
<evidence type="ECO:0000313" key="4">
    <source>
        <dbReference type="Proteomes" id="UP000198779"/>
    </source>
</evidence>
<dbReference type="GO" id="GO:0016810">
    <property type="term" value="F:hydrolase activity, acting on carbon-nitrogen (but not peptide) bonds"/>
    <property type="evidence" value="ECO:0007669"/>
    <property type="project" value="InterPro"/>
</dbReference>
<dbReference type="STRING" id="645274.SAMN04487901_12050"/>
<keyword evidence="4" id="KW-1185">Reference proteome</keyword>
<gene>
    <name evidence="3" type="ORF">SAMN04487901_12050</name>
</gene>
<dbReference type="InterPro" id="IPR002509">
    <property type="entry name" value="NODB_dom"/>
</dbReference>
<sequence length="304" mass="35493">MLTSFSRRRLKNDGGVGLVYMLHHICEKNEKLIPTNEDLKVSPAFLEKIILRYKRLGFDFMSLDQLNEMIQSGLPNKRPFVAFTIDDGYLDNYIYALPVFEKYDVPFAVFVATDFIDKKAILWWDCIEELIMTHESVTTSDGKTYPCHTFQQRWNTFRYLRERILNIDQKYLEQGLNEMFAGYCIDWFGPIKQKGMSWSQIKTLASHPLCTIGSHTVSHPALKILSEVEAEHEIKEGMERIRQIIQQPVRYFAYPYGTFHEIGEREFRIVEKLGIQLAFMAHQGCITSVNMKNVARLPRVYLKG</sequence>
<dbReference type="InterPro" id="IPR011330">
    <property type="entry name" value="Glyco_hydro/deAcase_b/a-brl"/>
</dbReference>
<accession>A0A1G8ASF4</accession>
<name>A0A1G8ASF4_9BACT</name>
<reference evidence="4" key="1">
    <citation type="submission" date="2016-10" db="EMBL/GenBank/DDBJ databases">
        <authorList>
            <person name="Varghese N."/>
            <person name="Submissions S."/>
        </authorList>
    </citation>
    <scope>NUCLEOTIDE SEQUENCE [LARGE SCALE GENOMIC DNA]</scope>
    <source>
        <strain evidence="4">BP1-148</strain>
    </source>
</reference>
<dbReference type="AlphaFoldDB" id="A0A1G8ASF4"/>
<evidence type="ECO:0000313" key="3">
    <source>
        <dbReference type="EMBL" id="SDH23857.1"/>
    </source>
</evidence>
<organism evidence="3 4">
    <name type="scientific">Prevotella communis</name>
    <dbReference type="NCBI Taxonomy" id="2913614"/>
    <lineage>
        <taxon>Bacteria</taxon>
        <taxon>Pseudomonadati</taxon>
        <taxon>Bacteroidota</taxon>
        <taxon>Bacteroidia</taxon>
        <taxon>Bacteroidales</taxon>
        <taxon>Prevotellaceae</taxon>
        <taxon>Prevotella</taxon>
    </lineage>
</organism>
<dbReference type="PANTHER" id="PTHR34216">
    <property type="match status" value="1"/>
</dbReference>
<dbReference type="Gene3D" id="3.20.20.370">
    <property type="entry name" value="Glycoside hydrolase/deacetylase"/>
    <property type="match status" value="1"/>
</dbReference>
<evidence type="ECO:0000256" key="1">
    <source>
        <dbReference type="ARBA" id="ARBA00022729"/>
    </source>
</evidence>
<proteinExistence type="predicted"/>
<dbReference type="SUPFAM" id="SSF88713">
    <property type="entry name" value="Glycoside hydrolase/deacetylase"/>
    <property type="match status" value="1"/>
</dbReference>
<dbReference type="PROSITE" id="PS51677">
    <property type="entry name" value="NODB"/>
    <property type="match status" value="1"/>
</dbReference>
<dbReference type="GO" id="GO:0005975">
    <property type="term" value="P:carbohydrate metabolic process"/>
    <property type="evidence" value="ECO:0007669"/>
    <property type="project" value="InterPro"/>
</dbReference>
<dbReference type="Pfam" id="PF01522">
    <property type="entry name" value="Polysacc_deac_1"/>
    <property type="match status" value="1"/>
</dbReference>
<dbReference type="PANTHER" id="PTHR34216:SF7">
    <property type="entry name" value="POLY-BETA-1,6-N-ACETYL-D-GLUCOSAMINE N-DEACETYLASE"/>
    <property type="match status" value="1"/>
</dbReference>